<dbReference type="Proteomes" id="UP000053750">
    <property type="component" value="Unassembled WGS sequence"/>
</dbReference>
<dbReference type="EMBL" id="JFHU01000260">
    <property type="protein sequence ID" value="EXX84811.1"/>
    <property type="molecule type" value="Genomic_DNA"/>
</dbReference>
<gene>
    <name evidence="3" type="ORF">BG53_10370</name>
</gene>
<evidence type="ECO:0000256" key="1">
    <source>
        <dbReference type="SAM" id="MobiDB-lite"/>
    </source>
</evidence>
<sequence length="119" mass="12580">MEPIYPLHEDRIGPLCGNVVCIVMKDGTEHVGVLTGCRGGRLYLNGDPKGMAGSPKIRGSRAQSRTSKPNKTAQGKHTASTAFTRAAGYGPGYYPGPYYPFGAALAVDLALIALLFLVI</sequence>
<feature type="compositionally biased region" description="Polar residues" evidence="1">
    <location>
        <begin position="61"/>
        <end position="79"/>
    </location>
</feature>
<accession>A0A9W5RZC7</accession>
<proteinExistence type="predicted"/>
<evidence type="ECO:0000313" key="3">
    <source>
        <dbReference type="EMBL" id="EXX84811.1"/>
    </source>
</evidence>
<dbReference type="OrthoDB" id="2639081at2"/>
<keyword evidence="2" id="KW-0472">Membrane</keyword>
<organism evidence="3 4">
    <name type="scientific">Paenibacillus darwinianus</name>
    <dbReference type="NCBI Taxonomy" id="1380763"/>
    <lineage>
        <taxon>Bacteria</taxon>
        <taxon>Bacillati</taxon>
        <taxon>Bacillota</taxon>
        <taxon>Bacilli</taxon>
        <taxon>Bacillales</taxon>
        <taxon>Paenibacillaceae</taxon>
        <taxon>Paenibacillus</taxon>
    </lineage>
</organism>
<feature type="transmembrane region" description="Helical" evidence="2">
    <location>
        <begin position="98"/>
        <end position="118"/>
    </location>
</feature>
<keyword evidence="4" id="KW-1185">Reference proteome</keyword>
<keyword evidence="2" id="KW-0812">Transmembrane</keyword>
<reference evidence="3 4" key="1">
    <citation type="submission" date="2014-02" db="EMBL/GenBank/DDBJ databases">
        <title>Genome sequence of Paenibacillus darwinianus reveals adaptive mechanisms for survival in Antarctic soils.</title>
        <authorList>
            <person name="Dsouza M."/>
            <person name="Taylor M.W."/>
            <person name="Turner S.J."/>
            <person name="Aislabie J."/>
        </authorList>
    </citation>
    <scope>NUCLEOTIDE SEQUENCE [LARGE SCALE GENOMIC DNA]</scope>
    <source>
        <strain evidence="3 4">CE1</strain>
    </source>
</reference>
<evidence type="ECO:0000256" key="2">
    <source>
        <dbReference type="SAM" id="Phobius"/>
    </source>
</evidence>
<feature type="region of interest" description="Disordered" evidence="1">
    <location>
        <begin position="47"/>
        <end position="79"/>
    </location>
</feature>
<name>A0A9W5RZC7_9BACL</name>
<dbReference type="AlphaFoldDB" id="A0A9W5RZC7"/>
<protein>
    <submittedName>
        <fullName evidence="3">Uncharacterized protein</fullName>
    </submittedName>
</protein>
<comment type="caution">
    <text evidence="3">The sequence shown here is derived from an EMBL/GenBank/DDBJ whole genome shotgun (WGS) entry which is preliminary data.</text>
</comment>
<evidence type="ECO:0000313" key="4">
    <source>
        <dbReference type="Proteomes" id="UP000053750"/>
    </source>
</evidence>
<keyword evidence="2" id="KW-1133">Transmembrane helix</keyword>
<dbReference type="RefSeq" id="WP_036581509.1">
    <property type="nucleotide sequence ID" value="NZ_KK082161.1"/>
</dbReference>